<gene>
    <name evidence="9" type="ORF">CNX65_08620</name>
</gene>
<dbReference type="GO" id="GO:0005507">
    <property type="term" value="F:copper ion binding"/>
    <property type="evidence" value="ECO:0007669"/>
    <property type="project" value="InterPro"/>
</dbReference>
<dbReference type="GO" id="GO:0046688">
    <property type="term" value="P:response to copper ion"/>
    <property type="evidence" value="ECO:0007669"/>
    <property type="project" value="InterPro"/>
</dbReference>
<dbReference type="Proteomes" id="UP000218505">
    <property type="component" value="Chromosome"/>
</dbReference>
<protein>
    <recommendedName>
        <fullName evidence="8">CopC domain-containing protein</fullName>
    </recommendedName>
</protein>
<dbReference type="KEGG" id="apre:CNX65_08620"/>
<dbReference type="GO" id="GO:0042597">
    <property type="term" value="C:periplasmic space"/>
    <property type="evidence" value="ECO:0007669"/>
    <property type="project" value="InterPro"/>
</dbReference>
<evidence type="ECO:0000256" key="6">
    <source>
        <dbReference type="SAM" id="Phobius"/>
    </source>
</evidence>
<evidence type="ECO:0000259" key="8">
    <source>
        <dbReference type="Pfam" id="PF04234"/>
    </source>
</evidence>
<dbReference type="AlphaFoldDB" id="A0A290Z2W5"/>
<evidence type="ECO:0000256" key="5">
    <source>
        <dbReference type="SAM" id="MobiDB-lite"/>
    </source>
</evidence>
<evidence type="ECO:0000256" key="2">
    <source>
        <dbReference type="ARBA" id="ARBA00022723"/>
    </source>
</evidence>
<feature type="transmembrane region" description="Helical" evidence="6">
    <location>
        <begin position="173"/>
        <end position="193"/>
    </location>
</feature>
<feature type="region of interest" description="Disordered" evidence="5">
    <location>
        <begin position="114"/>
        <end position="167"/>
    </location>
</feature>
<dbReference type="InterPro" id="IPR032694">
    <property type="entry name" value="CopC/D"/>
</dbReference>
<accession>A0A290Z2W5</accession>
<evidence type="ECO:0000256" key="4">
    <source>
        <dbReference type="ARBA" id="ARBA00023008"/>
    </source>
</evidence>
<evidence type="ECO:0000256" key="3">
    <source>
        <dbReference type="ARBA" id="ARBA00022729"/>
    </source>
</evidence>
<name>A0A290Z2W5_9PSEU</name>
<feature type="chain" id="PRO_5012177278" description="CopC domain-containing protein" evidence="7">
    <location>
        <begin position="29"/>
        <end position="207"/>
    </location>
</feature>
<keyword evidence="6" id="KW-1133">Transmembrane helix</keyword>
<sequence>MPRLVIPALLACLVVLGAAVPAPASAHAELVSSDPASGAVLTAAPDRITLVFSEPVPAESSEVGVTGQDGKAWQPRSVLVNGNSLVVQLDPATARAGVTTASWRVRSEDGHDATGKLSFRLDLGDDGQTGAGEPNSPGEQQTAAPTLFSTGESPTTGSTVDNRAGDENEDMPAWLWIGVGAVIVLGFALVAVLRGRDDNQAKPRKRG</sequence>
<keyword evidence="6" id="KW-0472">Membrane</keyword>
<dbReference type="Pfam" id="PF04234">
    <property type="entry name" value="CopC"/>
    <property type="match status" value="1"/>
</dbReference>
<evidence type="ECO:0000313" key="9">
    <source>
        <dbReference type="EMBL" id="ATE53342.1"/>
    </source>
</evidence>
<dbReference type="SUPFAM" id="SSF81296">
    <property type="entry name" value="E set domains"/>
    <property type="match status" value="1"/>
</dbReference>
<dbReference type="PANTHER" id="PTHR34820:SF4">
    <property type="entry name" value="INNER MEMBRANE PROTEIN YEBZ"/>
    <property type="match status" value="1"/>
</dbReference>
<feature type="signal peptide" evidence="7">
    <location>
        <begin position="1"/>
        <end position="28"/>
    </location>
</feature>
<comment type="subcellular location">
    <subcellularLocation>
        <location evidence="1">Cell envelope</location>
    </subcellularLocation>
</comment>
<evidence type="ECO:0000313" key="10">
    <source>
        <dbReference type="Proteomes" id="UP000218505"/>
    </source>
</evidence>
<keyword evidence="3 7" id="KW-0732">Signal</keyword>
<dbReference type="InterPro" id="IPR014755">
    <property type="entry name" value="Cu-Rt/internalin_Ig-like"/>
</dbReference>
<organism evidence="9 10">
    <name type="scientific">Actinosynnema pretiosum</name>
    <dbReference type="NCBI Taxonomy" id="42197"/>
    <lineage>
        <taxon>Bacteria</taxon>
        <taxon>Bacillati</taxon>
        <taxon>Actinomycetota</taxon>
        <taxon>Actinomycetes</taxon>
        <taxon>Pseudonocardiales</taxon>
        <taxon>Pseudonocardiaceae</taxon>
        <taxon>Actinosynnema</taxon>
    </lineage>
</organism>
<reference evidence="9" key="1">
    <citation type="submission" date="2017-09" db="EMBL/GenBank/DDBJ databases">
        <title>Complete Genome Sequence of ansamitocin-producing Bacterium Actinosynnema pretiosum X47.</title>
        <authorList>
            <person name="Cao G."/>
            <person name="Zong G."/>
            <person name="Zhong C."/>
            <person name="Fu J."/>
        </authorList>
    </citation>
    <scope>NUCLEOTIDE SEQUENCE [LARGE SCALE GENOMIC DNA]</scope>
    <source>
        <strain evidence="9">X47</strain>
    </source>
</reference>
<dbReference type="GO" id="GO:0030313">
    <property type="term" value="C:cell envelope"/>
    <property type="evidence" value="ECO:0007669"/>
    <property type="project" value="UniProtKB-SubCell"/>
</dbReference>
<dbReference type="Gene3D" id="2.60.40.1220">
    <property type="match status" value="1"/>
</dbReference>
<dbReference type="InterPro" id="IPR014756">
    <property type="entry name" value="Ig_E-set"/>
</dbReference>
<keyword evidence="4" id="KW-0186">Copper</keyword>
<evidence type="ECO:0000256" key="1">
    <source>
        <dbReference type="ARBA" id="ARBA00004196"/>
    </source>
</evidence>
<dbReference type="InterPro" id="IPR007348">
    <property type="entry name" value="CopC_dom"/>
</dbReference>
<keyword evidence="2" id="KW-0479">Metal-binding</keyword>
<dbReference type="GO" id="GO:0005886">
    <property type="term" value="C:plasma membrane"/>
    <property type="evidence" value="ECO:0007669"/>
    <property type="project" value="TreeGrafter"/>
</dbReference>
<dbReference type="RefSeq" id="WP_096492290.1">
    <property type="nucleotide sequence ID" value="NZ_CP023445.1"/>
</dbReference>
<feature type="compositionally biased region" description="Polar residues" evidence="5">
    <location>
        <begin position="137"/>
        <end position="161"/>
    </location>
</feature>
<keyword evidence="10" id="KW-1185">Reference proteome</keyword>
<keyword evidence="6" id="KW-0812">Transmembrane</keyword>
<dbReference type="EMBL" id="CP023445">
    <property type="protein sequence ID" value="ATE53342.1"/>
    <property type="molecule type" value="Genomic_DNA"/>
</dbReference>
<feature type="domain" description="CopC" evidence="8">
    <location>
        <begin position="27"/>
        <end position="120"/>
    </location>
</feature>
<dbReference type="GO" id="GO:0006825">
    <property type="term" value="P:copper ion transport"/>
    <property type="evidence" value="ECO:0007669"/>
    <property type="project" value="InterPro"/>
</dbReference>
<dbReference type="PANTHER" id="PTHR34820">
    <property type="entry name" value="INNER MEMBRANE PROTEIN YEBZ"/>
    <property type="match status" value="1"/>
</dbReference>
<evidence type="ECO:0000256" key="7">
    <source>
        <dbReference type="SAM" id="SignalP"/>
    </source>
</evidence>
<proteinExistence type="predicted"/>